<accession>A0A7S0VL25</accession>
<evidence type="ECO:0000313" key="1">
    <source>
        <dbReference type="EMBL" id="CAD8789685.1"/>
    </source>
</evidence>
<protein>
    <submittedName>
        <fullName evidence="1">Uncharacterized protein</fullName>
    </submittedName>
</protein>
<sequence>MFRFTQRSPQSSQMKKRRCLNSAIFAFLTCCVFTAAMTLRVMSIRWEETVNLRISQDTSFLAQQIEPCKRNHVVRATNCFEILPTKATNEGQGESSCLRQDNKALVVYFLGTEAENSSRIQNFGNLRHFVRNGVYESGFSSSLHTGVDFYFVSIAAGLTKVELLAIAEGGQHVLLLVPPGPCDLCAHSHALRYIGLDKVTCTYRTVVMLNSGVRGPFLSGKSSHWIDVVTAAGREEFPGASCPDPAVSNLRVFSVAVSWERQMHSQSYFSAYPREAVKVVTKLYGDSCSKKKKGCAFQGEVMTLSMLLEKNITTYSSSQGFVVESQDRAREYRKNHELHPKNPTLGYIDPCDSVFIKAGGLVFRAGLIPKQVLWRASNLSAISHRAQAGPGFSFSKFPDQNKVRQFLGVDRDAIGL</sequence>
<proteinExistence type="predicted"/>
<name>A0A7S0VL25_9CRYP</name>
<organism evidence="1">
    <name type="scientific">Hemiselmis tepida</name>
    <dbReference type="NCBI Taxonomy" id="464990"/>
    <lineage>
        <taxon>Eukaryota</taxon>
        <taxon>Cryptophyceae</taxon>
        <taxon>Cryptomonadales</taxon>
        <taxon>Hemiselmidaceae</taxon>
        <taxon>Hemiselmis</taxon>
    </lineage>
</organism>
<reference evidence="1" key="1">
    <citation type="submission" date="2021-01" db="EMBL/GenBank/DDBJ databases">
        <authorList>
            <person name="Corre E."/>
            <person name="Pelletier E."/>
            <person name="Niang G."/>
            <person name="Scheremetjew M."/>
            <person name="Finn R."/>
            <person name="Kale V."/>
            <person name="Holt S."/>
            <person name="Cochrane G."/>
            <person name="Meng A."/>
            <person name="Brown T."/>
            <person name="Cohen L."/>
        </authorList>
    </citation>
    <scope>NUCLEOTIDE SEQUENCE</scope>
    <source>
        <strain evidence="1">CCMP443</strain>
    </source>
</reference>
<dbReference type="AlphaFoldDB" id="A0A7S0VL25"/>
<gene>
    <name evidence="1" type="ORF">HTEP1355_LOCUS5824</name>
</gene>
<dbReference type="EMBL" id="HBFN01010040">
    <property type="protein sequence ID" value="CAD8789685.1"/>
    <property type="molecule type" value="Transcribed_RNA"/>
</dbReference>